<dbReference type="EMBL" id="PNBA02000015">
    <property type="protein sequence ID" value="KAG6399936.1"/>
    <property type="molecule type" value="Genomic_DNA"/>
</dbReference>
<comment type="caution">
    <text evidence="2">The sequence shown here is derived from an EMBL/GenBank/DDBJ whole genome shotgun (WGS) entry which is preliminary data.</text>
</comment>
<evidence type="ECO:0000256" key="1">
    <source>
        <dbReference type="SAM" id="MobiDB-lite"/>
    </source>
</evidence>
<keyword evidence="3" id="KW-1185">Reference proteome</keyword>
<dbReference type="Gene3D" id="3.40.395.10">
    <property type="entry name" value="Adenoviral Proteinase, Chain A"/>
    <property type="match status" value="1"/>
</dbReference>
<protein>
    <recommendedName>
        <fullName evidence="4">Ubiquitin-like protease family profile domain-containing protein</fullName>
    </recommendedName>
</protein>
<gene>
    <name evidence="2" type="ORF">SASPL_141422</name>
</gene>
<name>A0A8X8WS74_SALSN</name>
<accession>A0A8X8WS74</accession>
<dbReference type="SUPFAM" id="SSF54001">
    <property type="entry name" value="Cysteine proteinases"/>
    <property type="match status" value="1"/>
</dbReference>
<evidence type="ECO:0000313" key="2">
    <source>
        <dbReference type="EMBL" id="KAG6399936.1"/>
    </source>
</evidence>
<dbReference type="Proteomes" id="UP000298416">
    <property type="component" value="Unassembled WGS sequence"/>
</dbReference>
<feature type="region of interest" description="Disordered" evidence="1">
    <location>
        <begin position="441"/>
        <end position="468"/>
    </location>
</feature>
<feature type="compositionally biased region" description="Acidic residues" evidence="1">
    <location>
        <begin position="336"/>
        <end position="347"/>
    </location>
</feature>
<organism evidence="2">
    <name type="scientific">Salvia splendens</name>
    <name type="common">Scarlet sage</name>
    <dbReference type="NCBI Taxonomy" id="180675"/>
    <lineage>
        <taxon>Eukaryota</taxon>
        <taxon>Viridiplantae</taxon>
        <taxon>Streptophyta</taxon>
        <taxon>Embryophyta</taxon>
        <taxon>Tracheophyta</taxon>
        <taxon>Spermatophyta</taxon>
        <taxon>Magnoliopsida</taxon>
        <taxon>eudicotyledons</taxon>
        <taxon>Gunneridae</taxon>
        <taxon>Pentapetalae</taxon>
        <taxon>asterids</taxon>
        <taxon>lamiids</taxon>
        <taxon>Lamiales</taxon>
        <taxon>Lamiaceae</taxon>
        <taxon>Nepetoideae</taxon>
        <taxon>Mentheae</taxon>
        <taxon>Salviinae</taxon>
        <taxon>Salvia</taxon>
        <taxon>Salvia subgen. Calosphace</taxon>
        <taxon>core Calosphace</taxon>
    </lineage>
</organism>
<dbReference type="AlphaFoldDB" id="A0A8X8WS74"/>
<evidence type="ECO:0008006" key="4">
    <source>
        <dbReference type="Google" id="ProtNLM"/>
    </source>
</evidence>
<evidence type="ECO:0000313" key="3">
    <source>
        <dbReference type="Proteomes" id="UP000298416"/>
    </source>
</evidence>
<feature type="region of interest" description="Disordered" evidence="1">
    <location>
        <begin position="1"/>
        <end position="22"/>
    </location>
</feature>
<proteinExistence type="predicted"/>
<reference evidence="2" key="2">
    <citation type="submission" date="2020-08" db="EMBL/GenBank/DDBJ databases">
        <title>Plant Genome Project.</title>
        <authorList>
            <person name="Zhang R.-G."/>
        </authorList>
    </citation>
    <scope>NUCLEOTIDE SEQUENCE</scope>
    <source>
        <strain evidence="2">Huo1</strain>
        <tissue evidence="2">Leaf</tissue>
    </source>
</reference>
<dbReference type="InterPro" id="IPR038765">
    <property type="entry name" value="Papain-like_cys_pep_sf"/>
</dbReference>
<feature type="region of interest" description="Disordered" evidence="1">
    <location>
        <begin position="324"/>
        <end position="367"/>
    </location>
</feature>
<reference evidence="2" key="1">
    <citation type="submission" date="2018-01" db="EMBL/GenBank/DDBJ databases">
        <authorList>
            <person name="Mao J.F."/>
        </authorList>
    </citation>
    <scope>NUCLEOTIDE SEQUENCE</scope>
    <source>
        <strain evidence="2">Huo1</strain>
        <tissue evidence="2">Leaf</tissue>
    </source>
</reference>
<feature type="compositionally biased region" description="Basic and acidic residues" evidence="1">
    <location>
        <begin position="351"/>
        <end position="367"/>
    </location>
</feature>
<sequence length="931" mass="104254">MISRSHGKNQAIEKPNLSNHDSAAAAPPLAALQVSDVGGGVENEEGAGDEIHQLEAEPRFGKFGLRRKVKKPVTIGELMRIQMRISEAADSRIRRGLLRISASQHLLLRFKCFVVADGGAKRLRKGKSVDDGESNGKRTRLAAKPSTAVVGVPVPVKRPQLRIKRTTRFFQRILKSLNESLMFPNGVEVVVDPKDVELIFGFPNGGITIDRCDRNISIKYLETVPLDEEADVNAMQTKTSPCGYVRPRIVDILGDLQKVKSTIGAFYVDRVVHRRRCVARAIPRIKGWTTELLKEREEDEMKEADFGLGRVTSQMDENEMGGAEMTTGLQRPANEDVADPPDTDEFGEPPATEHGEPRSTEDVVEERYTSDEVDSFRITCDTLRRAFRLYDKYFDPVESMTQSQTANYSAAEDWSESLKSLLDAADKMEILENKDDYPSFSIGFDTSQDVDARQPETEPQPEIDNAAHDEEGDALEYELREPADLFFSGDDVVSHDGERDDTADLGGCGLDLVAAGDIEREFADIEPLANVQVGTVVNEENAIDVASAIARDVVSEHDAVDVAVCSAVEAVLELARMLKYNLLQQGDSDSLPGEESVQHQRVSAHHGLKKRGIVTNSFLRHLTCGRCGVTKKKFSSLKPHEVVHAEVIDVWASYLNGMETYNVVERSSSWEKSEAELTFCDEIDGQFNGAGTFDITHYDLIFFPIYSKRHYYLVCFSLKTGVADVLDQVVPENGIPDRAKYGRDLDLLVIIVYTTCGGMCWYVLTLEKSVHCGDNCLHLLTLEKFVHCGGMCWYVLTLVRHCLAFYLKSRGFDKLSELIIKERSMRLLELPWKTTQATNDSGVILMRHMETYLGNPANLMTMGLQRVSVRLLQILRGRYCNDMLLAPFNDCRERFSSYLSHYINMAPNFQTDYARQVNGMLNMAPLNEQPN</sequence>